<evidence type="ECO:0000256" key="1">
    <source>
        <dbReference type="ARBA" id="ARBA00004123"/>
    </source>
</evidence>
<evidence type="ECO:0000256" key="3">
    <source>
        <dbReference type="ARBA" id="ARBA00023242"/>
    </source>
</evidence>
<dbReference type="FunFam" id="2.40.50.40:FF:000031">
    <property type="entry name" value="Heterochromatin protein 1"/>
    <property type="match status" value="1"/>
</dbReference>
<dbReference type="SUPFAM" id="SSF54160">
    <property type="entry name" value="Chromo domain-like"/>
    <property type="match status" value="2"/>
</dbReference>
<dbReference type="AlphaFoldDB" id="A0AA35TZS9"/>
<dbReference type="GO" id="GO:0000792">
    <property type="term" value="C:heterochromatin"/>
    <property type="evidence" value="ECO:0007669"/>
    <property type="project" value="UniProtKB-ARBA"/>
</dbReference>
<name>A0AA35TZS9_GEOBA</name>
<dbReference type="PRINTS" id="PR00504">
    <property type="entry name" value="CHROMODOMAIN"/>
</dbReference>
<comment type="caution">
    <text evidence="6">The sequence shown here is derived from an EMBL/GenBank/DDBJ whole genome shotgun (WGS) entry which is preliminary data.</text>
</comment>
<sequence length="260" mass="27967">MPKKNRKRKAPREVEEEQEEVFSVEKIVSKKIVGGKTLYLLKWKGYDSDENTWEPEENLDCQDLLEEFKRKTATAGTVKTAAPSSSSSLSSSSDGGSRVAAGTTATTVTTSGSGTSTAAGSTPAAAVYHGGASVKITPQEDKEKRAKKKMKESSLAGPPVTTSGEKSEGVNGGETGDEDVANNANKSGFELGWTAEKIMGATEEQKQILFLIRWVGQPDPTLVLSTEANVKIPQLVIKFYESKLTWHDNPGDVLLQEPES</sequence>
<proteinExistence type="predicted"/>
<feature type="region of interest" description="Disordered" evidence="4">
    <location>
        <begin position="74"/>
        <end position="185"/>
    </location>
</feature>
<gene>
    <name evidence="6" type="ORF">GBAR_LOCUS31358</name>
</gene>
<dbReference type="CDD" id="cd00034">
    <property type="entry name" value="CSD"/>
    <property type="match status" value="1"/>
</dbReference>
<dbReference type="InterPro" id="IPR016197">
    <property type="entry name" value="Chromo-like_dom_sf"/>
</dbReference>
<dbReference type="InterPro" id="IPR000953">
    <property type="entry name" value="Chromo/chromo_shadow_dom"/>
</dbReference>
<organism evidence="6 7">
    <name type="scientific">Geodia barretti</name>
    <name type="common">Barrett's horny sponge</name>
    <dbReference type="NCBI Taxonomy" id="519541"/>
    <lineage>
        <taxon>Eukaryota</taxon>
        <taxon>Metazoa</taxon>
        <taxon>Porifera</taxon>
        <taxon>Demospongiae</taxon>
        <taxon>Heteroscleromorpha</taxon>
        <taxon>Tetractinellida</taxon>
        <taxon>Astrophorina</taxon>
        <taxon>Geodiidae</taxon>
        <taxon>Geodia</taxon>
    </lineage>
</organism>
<dbReference type="PROSITE" id="PS50013">
    <property type="entry name" value="CHROMO_2"/>
    <property type="match status" value="2"/>
</dbReference>
<dbReference type="SMART" id="SM00298">
    <property type="entry name" value="CHROMO"/>
    <property type="match status" value="2"/>
</dbReference>
<dbReference type="PANTHER" id="PTHR22812">
    <property type="entry name" value="CHROMOBOX PROTEIN"/>
    <property type="match status" value="1"/>
</dbReference>
<dbReference type="EMBL" id="CASHTH010004453">
    <property type="protein sequence ID" value="CAI8057525.1"/>
    <property type="molecule type" value="Genomic_DNA"/>
</dbReference>
<dbReference type="InterPro" id="IPR008251">
    <property type="entry name" value="Chromo_shadow_dom"/>
</dbReference>
<evidence type="ECO:0000313" key="6">
    <source>
        <dbReference type="EMBL" id="CAI8057525.1"/>
    </source>
</evidence>
<dbReference type="Pfam" id="PF00385">
    <property type="entry name" value="Chromo"/>
    <property type="match status" value="1"/>
</dbReference>
<accession>A0AA35TZS9</accession>
<feature type="compositionally biased region" description="Low complexity" evidence="4">
    <location>
        <begin position="74"/>
        <end position="127"/>
    </location>
</feature>
<evidence type="ECO:0000259" key="5">
    <source>
        <dbReference type="PROSITE" id="PS50013"/>
    </source>
</evidence>
<evidence type="ECO:0000313" key="7">
    <source>
        <dbReference type="Proteomes" id="UP001174909"/>
    </source>
</evidence>
<feature type="domain" description="Chromo" evidence="5">
    <location>
        <begin position="22"/>
        <end position="71"/>
    </location>
</feature>
<dbReference type="Proteomes" id="UP001174909">
    <property type="component" value="Unassembled WGS sequence"/>
</dbReference>
<keyword evidence="3" id="KW-0539">Nucleus</keyword>
<dbReference type="GO" id="GO:0005634">
    <property type="term" value="C:nucleus"/>
    <property type="evidence" value="ECO:0007669"/>
    <property type="project" value="UniProtKB-SubCell"/>
</dbReference>
<dbReference type="InterPro" id="IPR051219">
    <property type="entry name" value="Heterochromatin_chromo-domain"/>
</dbReference>
<dbReference type="PROSITE" id="PS00598">
    <property type="entry name" value="CHROMO_1"/>
    <property type="match status" value="1"/>
</dbReference>
<evidence type="ECO:0000256" key="4">
    <source>
        <dbReference type="SAM" id="MobiDB-lite"/>
    </source>
</evidence>
<dbReference type="Pfam" id="PF01393">
    <property type="entry name" value="Chromo_shadow"/>
    <property type="match status" value="1"/>
</dbReference>
<protein>
    <submittedName>
        <fullName evidence="6">Heterochromatin protein 1</fullName>
    </submittedName>
</protein>
<evidence type="ECO:0000256" key="2">
    <source>
        <dbReference type="ARBA" id="ARBA00022737"/>
    </source>
</evidence>
<comment type="subcellular location">
    <subcellularLocation>
        <location evidence="1">Nucleus</location>
    </subcellularLocation>
</comment>
<feature type="domain" description="Chromo" evidence="5">
    <location>
        <begin position="193"/>
        <end position="251"/>
    </location>
</feature>
<keyword evidence="2" id="KW-0677">Repeat</keyword>
<reference evidence="6" key="1">
    <citation type="submission" date="2023-03" db="EMBL/GenBank/DDBJ databases">
        <authorList>
            <person name="Steffen K."/>
            <person name="Cardenas P."/>
        </authorList>
    </citation>
    <scope>NUCLEOTIDE SEQUENCE</scope>
</reference>
<feature type="region of interest" description="Disordered" evidence="4">
    <location>
        <begin position="1"/>
        <end position="20"/>
    </location>
</feature>
<feature type="compositionally biased region" description="Basic residues" evidence="4">
    <location>
        <begin position="1"/>
        <end position="10"/>
    </location>
</feature>
<keyword evidence="7" id="KW-1185">Reference proteome</keyword>
<dbReference type="InterPro" id="IPR023780">
    <property type="entry name" value="Chromo_domain"/>
</dbReference>
<dbReference type="InterPro" id="IPR023779">
    <property type="entry name" value="Chromodomain_CS"/>
</dbReference>
<dbReference type="SMART" id="SM00300">
    <property type="entry name" value="ChSh"/>
    <property type="match status" value="1"/>
</dbReference>
<dbReference type="InterPro" id="IPR017984">
    <property type="entry name" value="Chromo_dom_subgr"/>
</dbReference>
<dbReference type="Gene3D" id="2.40.50.40">
    <property type="match status" value="2"/>
</dbReference>